<dbReference type="EMBL" id="JACHDE010000002">
    <property type="protein sequence ID" value="MBB5399319.1"/>
    <property type="molecule type" value="Genomic_DNA"/>
</dbReference>
<proteinExistence type="predicted"/>
<dbReference type="PANTHER" id="PTHR34309:SF1">
    <property type="entry name" value="PROTEIN GLCG"/>
    <property type="match status" value="1"/>
</dbReference>
<dbReference type="Gene3D" id="3.30.450.150">
    <property type="entry name" value="Haem-degrading domain"/>
    <property type="match status" value="1"/>
</dbReference>
<evidence type="ECO:0000313" key="1">
    <source>
        <dbReference type="EMBL" id="MBB5399319.1"/>
    </source>
</evidence>
<accession>A0A7W8L2U5</accession>
<name>A0A7W8L2U5_9BURK</name>
<dbReference type="InterPro" id="IPR052517">
    <property type="entry name" value="GlcG_carb_metab_protein"/>
</dbReference>
<reference evidence="1 2" key="1">
    <citation type="submission" date="2020-08" db="EMBL/GenBank/DDBJ databases">
        <title>Genomic Encyclopedia of Type Strains, Phase IV (KMG-V): Genome sequencing to study the core and pangenomes of soil and plant-associated prokaryotes.</title>
        <authorList>
            <person name="Whitman W."/>
        </authorList>
    </citation>
    <scope>NUCLEOTIDE SEQUENCE [LARGE SCALE GENOMIC DNA]</scope>
    <source>
        <strain evidence="1 2">JPY162</strain>
    </source>
</reference>
<comment type="caution">
    <text evidence="1">The sequence shown here is derived from an EMBL/GenBank/DDBJ whole genome shotgun (WGS) entry which is preliminary data.</text>
</comment>
<protein>
    <submittedName>
        <fullName evidence="1">Uncharacterized protein GlcG (DUF336 family)</fullName>
    </submittedName>
</protein>
<dbReference type="InterPro" id="IPR038084">
    <property type="entry name" value="PduO/GlcC-like_sf"/>
</dbReference>
<sequence length="268" mass="27886">MALLLFAHLLARRVPAVKSIVRRIVMRKMLTLAVAAFCIASFSHESRASGDDDVPQARCTLPQGTVALVEKQLRTVVNLPDGNGGIFKPNRMWAAIVDRQGHLCSVIVTGDAWPGSRAIAIAKAYTANGFSNDALALSTANLYAATQPGGSLYGLNNSNPFDARFLEQGSGIGHTLGGVITFGGGVALYAGGKVIGGLGVSGDSACADHAIAYRMRKLAGLGSVPAGQGPNNTDNIVYSTSGSPMGFEHPHCFPSDLSAAKIEQIPSH</sequence>
<dbReference type="InterPro" id="IPR005624">
    <property type="entry name" value="PduO/GlcC-like"/>
</dbReference>
<dbReference type="AlphaFoldDB" id="A0A7W8L2U5"/>
<evidence type="ECO:0000313" key="2">
    <source>
        <dbReference type="Proteomes" id="UP000592820"/>
    </source>
</evidence>
<gene>
    <name evidence="1" type="ORF">HDG41_001358</name>
</gene>
<dbReference type="SUPFAM" id="SSF143744">
    <property type="entry name" value="GlcG-like"/>
    <property type="match status" value="1"/>
</dbReference>
<dbReference type="PANTHER" id="PTHR34309">
    <property type="entry name" value="SLR1406 PROTEIN"/>
    <property type="match status" value="1"/>
</dbReference>
<organism evidence="1 2">
    <name type="scientific">Paraburkholderia youngii</name>
    <dbReference type="NCBI Taxonomy" id="2782701"/>
    <lineage>
        <taxon>Bacteria</taxon>
        <taxon>Pseudomonadati</taxon>
        <taxon>Pseudomonadota</taxon>
        <taxon>Betaproteobacteria</taxon>
        <taxon>Burkholderiales</taxon>
        <taxon>Burkholderiaceae</taxon>
        <taxon>Paraburkholderia</taxon>
    </lineage>
</organism>
<dbReference type="Pfam" id="PF03928">
    <property type="entry name" value="HbpS-like"/>
    <property type="match status" value="1"/>
</dbReference>
<dbReference type="Proteomes" id="UP000592820">
    <property type="component" value="Unassembled WGS sequence"/>
</dbReference>